<reference evidence="2 3" key="1">
    <citation type="submission" date="2019-03" db="EMBL/GenBank/DDBJ databases">
        <title>Genomics of glacier-inhabiting Cryobacterium strains.</title>
        <authorList>
            <person name="Liu Q."/>
            <person name="Xin Y.-H."/>
        </authorList>
    </citation>
    <scope>NUCLEOTIDE SEQUENCE [LARGE SCALE GENOMIC DNA]</scope>
    <source>
        <strain evidence="2 3">TMT1-1</strain>
    </source>
</reference>
<evidence type="ECO:0000313" key="2">
    <source>
        <dbReference type="EMBL" id="TFD25239.1"/>
    </source>
</evidence>
<dbReference type="Gene3D" id="1.10.10.10">
    <property type="entry name" value="Winged helix-like DNA-binding domain superfamily/Winged helix DNA-binding domain"/>
    <property type="match status" value="1"/>
</dbReference>
<dbReference type="Proteomes" id="UP000298424">
    <property type="component" value="Unassembled WGS sequence"/>
</dbReference>
<dbReference type="EMBL" id="SOGT01000012">
    <property type="protein sequence ID" value="TFD25239.1"/>
    <property type="molecule type" value="Genomic_DNA"/>
</dbReference>
<dbReference type="InterPro" id="IPR000600">
    <property type="entry name" value="ROK"/>
</dbReference>
<evidence type="ECO:0000313" key="3">
    <source>
        <dbReference type="Proteomes" id="UP000298424"/>
    </source>
</evidence>
<dbReference type="InterPro" id="IPR043129">
    <property type="entry name" value="ATPase_NBD"/>
</dbReference>
<comment type="similarity">
    <text evidence="1">Belongs to the ROK (NagC/XylR) family.</text>
</comment>
<keyword evidence="3" id="KW-1185">Reference proteome</keyword>
<dbReference type="AlphaFoldDB" id="A0A4R8ZG19"/>
<sequence length="400" mass="41140">MEQSLGAVSTQLLRRINAGRVVQFAWDTGAFTASDAIVASGLTRSTVLRVCDELIVKGWIHELSDTREAGAYSKGRPARRYAFRSSAAHVVAVDAGQHHVSAWVTDLQGSVLASSPEPITPRSDSALDRRRAVERAVNLAVDGAGASERSVLAAVIGVPAPTDENGVSPRGDDGFWARMNPGFAQLFGQRGWSVVVENDANLAAIAEGAIGAGVGVSSFVNLLSGARFGAGVMANGALVRGARGGVGELHLLDLVDGVGSADGLGRLAVAWTDAARVKGTIPITSPLAAGQVEALDVFAAARAGDATAVGIVDRLAARLARVCAVLGGLLDTERIIIGGAIAPAADLLIERAEPILAAFMHGQVPTLVASPLGARAVGLGAIHRGLELIRSDPLRFSLNT</sequence>
<organism evidence="2 3">
    <name type="scientific">Cryobacterium lyxosi</name>
    <dbReference type="NCBI Taxonomy" id="1259228"/>
    <lineage>
        <taxon>Bacteria</taxon>
        <taxon>Bacillati</taxon>
        <taxon>Actinomycetota</taxon>
        <taxon>Actinomycetes</taxon>
        <taxon>Micrococcales</taxon>
        <taxon>Microbacteriaceae</taxon>
        <taxon>Cryobacterium</taxon>
    </lineage>
</organism>
<dbReference type="InterPro" id="IPR036388">
    <property type="entry name" value="WH-like_DNA-bd_sf"/>
</dbReference>
<dbReference type="Pfam" id="PF00480">
    <property type="entry name" value="ROK"/>
    <property type="match status" value="1"/>
</dbReference>
<comment type="caution">
    <text evidence="2">The sequence shown here is derived from an EMBL/GenBank/DDBJ whole genome shotgun (WGS) entry which is preliminary data.</text>
</comment>
<gene>
    <name evidence="2" type="ORF">E3T27_10775</name>
</gene>
<evidence type="ECO:0000256" key="1">
    <source>
        <dbReference type="ARBA" id="ARBA00006479"/>
    </source>
</evidence>
<protein>
    <submittedName>
        <fullName evidence="2">ROK family protein</fullName>
    </submittedName>
</protein>
<accession>A0A4R8ZG19</accession>
<name>A0A4R8ZG19_9MICO</name>
<dbReference type="RefSeq" id="WP_134572694.1">
    <property type="nucleotide sequence ID" value="NZ_SOGT01000012.1"/>
</dbReference>
<proteinExistence type="inferred from homology"/>
<dbReference type="Gene3D" id="3.30.420.40">
    <property type="match status" value="2"/>
</dbReference>
<dbReference type="PANTHER" id="PTHR18964">
    <property type="entry name" value="ROK (REPRESSOR, ORF, KINASE) FAMILY"/>
    <property type="match status" value="1"/>
</dbReference>
<dbReference type="OrthoDB" id="37575at2"/>
<dbReference type="PANTHER" id="PTHR18964:SF149">
    <property type="entry name" value="BIFUNCTIONAL UDP-N-ACETYLGLUCOSAMINE 2-EPIMERASE_N-ACETYLMANNOSAMINE KINASE"/>
    <property type="match status" value="1"/>
</dbReference>
<dbReference type="SUPFAM" id="SSF53067">
    <property type="entry name" value="Actin-like ATPase domain"/>
    <property type="match status" value="1"/>
</dbReference>